<dbReference type="GO" id="GO:0009736">
    <property type="term" value="P:cytokinin-activated signaling pathway"/>
    <property type="evidence" value="ECO:0007669"/>
    <property type="project" value="UniProtKB-KW"/>
</dbReference>
<dbReference type="PANTHER" id="PTHR43874">
    <property type="entry name" value="TWO-COMPONENT RESPONSE REGULATOR"/>
    <property type="match status" value="1"/>
</dbReference>
<dbReference type="InterPro" id="IPR017053">
    <property type="entry name" value="Response_reg_B-typ_pln"/>
</dbReference>
<evidence type="ECO:0000256" key="4">
    <source>
        <dbReference type="ARBA" id="ARBA00022864"/>
    </source>
</evidence>
<sequence length="686" mass="75614">MTVEDQSDRFPEGMRVLAVDDDPTCLKFLEGLLRKCKYHVTTTNQAIKALEMLRENRDKYDLVISDVNMPDMDGFKLLELLGLEMDLPVIMLSGYSDTELVMKGISHGACDYLLKPVRIEELKNIWQHVIRKKKLEPKDQNKSSNQGKACNGTGECVRGASPTGSADQNGKLNKKRKDQNGDEEEESEDDEHENEESSSQKKPRVVWSVELHRKFVAAVKQLGVERAVPKKILDLMGVEALSRENVASHLQKYRQYLKRLSSGIVASLGGKESSYVRMGVLDGFGDLHSLTRSGRLSSTALPSYTSGGMLHRLNSPAGLSRGGITSSGLVPPGHSQNFSNYINTFSKFQPTVPADQSPNLFQATPASLELNQLQRSKCTTHTGKPYADNDPTSYAASSRFQDSGVSCSTLPSDSDFSSNALMLQGIPQQKHGMGVFGNQPSLKVSYDSGISGSSNFLDYNRCSESFQGGAQLSTFPSNSLPMSEPFIHSQLLASNLGVSSSRPQMGNTLNDFSSVSALSAPVDELRGSIQNQEGLIGDVVPTINYTPTQRWEEHKRDYDHDWSQTFRTINSLGSTLGVDGLVSQSLDQNDAVCNYERNSSLFDQLNGATATVMQPSEADNSFVETKMKPNEDYFLEQTKSPNGFVQNSYESLNDIMSTIMKREQNDENMLLDAEFGFDAYTLGSCI</sequence>
<dbReference type="Gene3D" id="3.40.50.2300">
    <property type="match status" value="1"/>
</dbReference>
<feature type="domain" description="HTH myb-type" evidence="15">
    <location>
        <begin position="199"/>
        <end position="258"/>
    </location>
</feature>
<evidence type="ECO:0000256" key="13">
    <source>
        <dbReference type="SAM" id="MobiDB-lite"/>
    </source>
</evidence>
<dbReference type="InterPro" id="IPR017930">
    <property type="entry name" value="Myb_dom"/>
</dbReference>
<comment type="subcellular location">
    <subcellularLocation>
        <location evidence="1 11">Nucleus</location>
    </subcellularLocation>
</comment>
<feature type="domain" description="Response regulatory" evidence="14">
    <location>
        <begin position="15"/>
        <end position="130"/>
    </location>
</feature>
<dbReference type="Gene3D" id="1.10.10.60">
    <property type="entry name" value="Homeodomain-like"/>
    <property type="match status" value="1"/>
</dbReference>
<dbReference type="SUPFAM" id="SSF52172">
    <property type="entry name" value="CheY-like"/>
    <property type="match status" value="1"/>
</dbReference>
<evidence type="ECO:0000313" key="16">
    <source>
        <dbReference type="EMBL" id="KAK9947378.1"/>
    </source>
</evidence>
<name>A0AAW1YE96_RUBAR</name>
<evidence type="ECO:0000256" key="5">
    <source>
        <dbReference type="ARBA" id="ARBA00023012"/>
    </source>
</evidence>
<proteinExistence type="inferred from homology"/>
<keyword evidence="6 11" id="KW-0805">Transcription regulation</keyword>
<dbReference type="Pfam" id="PF00072">
    <property type="entry name" value="Response_reg"/>
    <property type="match status" value="1"/>
</dbReference>
<evidence type="ECO:0000256" key="3">
    <source>
        <dbReference type="ARBA" id="ARBA00022553"/>
    </source>
</evidence>
<keyword evidence="17" id="KW-1185">Reference proteome</keyword>
<feature type="compositionally biased region" description="Polar residues" evidence="13">
    <location>
        <begin position="162"/>
        <end position="171"/>
    </location>
</feature>
<reference evidence="16 17" key="1">
    <citation type="journal article" date="2023" name="G3 (Bethesda)">
        <title>A chromosome-length genome assembly and annotation of blackberry (Rubus argutus, cv. 'Hillquist').</title>
        <authorList>
            <person name="Bruna T."/>
            <person name="Aryal R."/>
            <person name="Dudchenko O."/>
            <person name="Sargent D.J."/>
            <person name="Mead D."/>
            <person name="Buti M."/>
            <person name="Cavallini A."/>
            <person name="Hytonen T."/>
            <person name="Andres J."/>
            <person name="Pham M."/>
            <person name="Weisz D."/>
            <person name="Mascagni F."/>
            <person name="Usai G."/>
            <person name="Natali L."/>
            <person name="Bassil N."/>
            <person name="Fernandez G.E."/>
            <person name="Lomsadze A."/>
            <person name="Armour M."/>
            <person name="Olukolu B."/>
            <person name="Poorten T."/>
            <person name="Britton C."/>
            <person name="Davik J."/>
            <person name="Ashrafi H."/>
            <person name="Aiden E.L."/>
            <person name="Borodovsky M."/>
            <person name="Worthington M."/>
        </authorList>
    </citation>
    <scope>NUCLEOTIDE SEQUENCE [LARGE SCALE GENOMIC DNA]</scope>
    <source>
        <strain evidence="16">PI 553951</strain>
    </source>
</reference>
<dbReference type="GO" id="GO:0000160">
    <property type="term" value="P:phosphorelay signal transduction system"/>
    <property type="evidence" value="ECO:0007669"/>
    <property type="project" value="UniProtKB-KW"/>
</dbReference>
<comment type="caution">
    <text evidence="16">The sequence shown here is derived from an EMBL/GenBank/DDBJ whole genome shotgun (WGS) entry which is preliminary data.</text>
</comment>
<dbReference type="SUPFAM" id="SSF46689">
    <property type="entry name" value="Homeodomain-like"/>
    <property type="match status" value="1"/>
</dbReference>
<gene>
    <name evidence="16" type="ORF">M0R45_003007</name>
</gene>
<evidence type="ECO:0000259" key="15">
    <source>
        <dbReference type="PROSITE" id="PS51294"/>
    </source>
</evidence>
<dbReference type="GO" id="GO:0003677">
    <property type="term" value="F:DNA binding"/>
    <property type="evidence" value="ECO:0007669"/>
    <property type="project" value="UniProtKB-KW"/>
</dbReference>
<keyword evidence="7 11" id="KW-0238">DNA-binding</keyword>
<comment type="function">
    <text evidence="11">Transcriptional activator that binds specific DNA sequence.</text>
</comment>
<comment type="similarity">
    <text evidence="2">Belongs to the ARR family. Type-B subfamily.</text>
</comment>
<feature type="compositionally biased region" description="Acidic residues" evidence="13">
    <location>
        <begin position="181"/>
        <end position="196"/>
    </location>
</feature>
<dbReference type="InterPro" id="IPR006447">
    <property type="entry name" value="Myb_dom_plants"/>
</dbReference>
<evidence type="ECO:0000259" key="14">
    <source>
        <dbReference type="PROSITE" id="PS50110"/>
    </source>
</evidence>
<evidence type="ECO:0000256" key="9">
    <source>
        <dbReference type="ARBA" id="ARBA00023163"/>
    </source>
</evidence>
<dbReference type="GO" id="GO:0003700">
    <property type="term" value="F:DNA-binding transcription factor activity"/>
    <property type="evidence" value="ECO:0007669"/>
    <property type="project" value="UniProtKB-UniRule"/>
</dbReference>
<keyword evidence="4" id="KW-0932">Cytokinin signaling pathway</keyword>
<dbReference type="InterPro" id="IPR045279">
    <property type="entry name" value="ARR-like"/>
</dbReference>
<keyword evidence="3 12" id="KW-0597">Phosphoprotein</keyword>
<dbReference type="InterPro" id="IPR001789">
    <property type="entry name" value="Sig_transdc_resp-reg_receiver"/>
</dbReference>
<evidence type="ECO:0000313" key="17">
    <source>
        <dbReference type="Proteomes" id="UP001457282"/>
    </source>
</evidence>
<evidence type="ECO:0000256" key="6">
    <source>
        <dbReference type="ARBA" id="ARBA00023015"/>
    </source>
</evidence>
<evidence type="ECO:0000256" key="1">
    <source>
        <dbReference type="ARBA" id="ARBA00004123"/>
    </source>
</evidence>
<feature type="modified residue" description="4-aspartylphosphate" evidence="12">
    <location>
        <position position="66"/>
    </location>
</feature>
<evidence type="ECO:0000256" key="12">
    <source>
        <dbReference type="PROSITE-ProRule" id="PRU00169"/>
    </source>
</evidence>
<protein>
    <recommendedName>
        <fullName evidence="11">Two-component response regulator</fullName>
    </recommendedName>
</protein>
<dbReference type="FunFam" id="1.10.10.60:FF:000007">
    <property type="entry name" value="Two-component response regulator"/>
    <property type="match status" value="1"/>
</dbReference>
<keyword evidence="10 11" id="KW-0539">Nucleus</keyword>
<dbReference type="SMART" id="SM00448">
    <property type="entry name" value="REC"/>
    <property type="match status" value="1"/>
</dbReference>
<dbReference type="AlphaFoldDB" id="A0AAW1YE96"/>
<dbReference type="PIRSF" id="PIRSF036392">
    <property type="entry name" value="RR_ARR_type-B"/>
    <property type="match status" value="1"/>
</dbReference>
<keyword evidence="5 11" id="KW-0902">Two-component regulatory system</keyword>
<keyword evidence="9 11" id="KW-0804">Transcription</keyword>
<evidence type="ECO:0000256" key="7">
    <source>
        <dbReference type="ARBA" id="ARBA00023125"/>
    </source>
</evidence>
<dbReference type="EMBL" id="JBEDUW010000001">
    <property type="protein sequence ID" value="KAK9947378.1"/>
    <property type="molecule type" value="Genomic_DNA"/>
</dbReference>
<dbReference type="Proteomes" id="UP001457282">
    <property type="component" value="Unassembled WGS sequence"/>
</dbReference>
<dbReference type="GO" id="GO:0005634">
    <property type="term" value="C:nucleus"/>
    <property type="evidence" value="ECO:0007669"/>
    <property type="project" value="UniProtKB-SubCell"/>
</dbReference>
<accession>A0AAW1YE96</accession>
<dbReference type="NCBIfam" id="TIGR01557">
    <property type="entry name" value="myb_SHAQKYF"/>
    <property type="match status" value="1"/>
</dbReference>
<evidence type="ECO:0000256" key="8">
    <source>
        <dbReference type="ARBA" id="ARBA00023159"/>
    </source>
</evidence>
<organism evidence="16 17">
    <name type="scientific">Rubus argutus</name>
    <name type="common">Southern blackberry</name>
    <dbReference type="NCBI Taxonomy" id="59490"/>
    <lineage>
        <taxon>Eukaryota</taxon>
        <taxon>Viridiplantae</taxon>
        <taxon>Streptophyta</taxon>
        <taxon>Embryophyta</taxon>
        <taxon>Tracheophyta</taxon>
        <taxon>Spermatophyta</taxon>
        <taxon>Magnoliopsida</taxon>
        <taxon>eudicotyledons</taxon>
        <taxon>Gunneridae</taxon>
        <taxon>Pentapetalae</taxon>
        <taxon>rosids</taxon>
        <taxon>fabids</taxon>
        <taxon>Rosales</taxon>
        <taxon>Rosaceae</taxon>
        <taxon>Rosoideae</taxon>
        <taxon>Rosoideae incertae sedis</taxon>
        <taxon>Rubus</taxon>
    </lineage>
</organism>
<feature type="region of interest" description="Disordered" evidence="13">
    <location>
        <begin position="136"/>
        <end position="203"/>
    </location>
</feature>
<dbReference type="PROSITE" id="PS50110">
    <property type="entry name" value="RESPONSE_REGULATORY"/>
    <property type="match status" value="1"/>
</dbReference>
<dbReference type="InterPro" id="IPR009057">
    <property type="entry name" value="Homeodomain-like_sf"/>
</dbReference>
<evidence type="ECO:0000256" key="2">
    <source>
        <dbReference type="ARBA" id="ARBA00006015"/>
    </source>
</evidence>
<dbReference type="Pfam" id="PF00249">
    <property type="entry name" value="Myb_DNA-binding"/>
    <property type="match status" value="1"/>
</dbReference>
<evidence type="ECO:0000256" key="11">
    <source>
        <dbReference type="PIRNR" id="PIRNR036392"/>
    </source>
</evidence>
<dbReference type="PROSITE" id="PS51294">
    <property type="entry name" value="HTH_MYB"/>
    <property type="match status" value="1"/>
</dbReference>
<dbReference type="PANTHER" id="PTHR43874:SF205">
    <property type="entry name" value="TWO-COMPONENT RESPONSE REGULATOR ORR23"/>
    <property type="match status" value="1"/>
</dbReference>
<dbReference type="InterPro" id="IPR001005">
    <property type="entry name" value="SANT/Myb"/>
</dbReference>
<dbReference type="CDD" id="cd17584">
    <property type="entry name" value="REC_typeB_ARR-like"/>
    <property type="match status" value="1"/>
</dbReference>
<keyword evidence="8 11" id="KW-0010">Activator</keyword>
<evidence type="ECO:0000256" key="10">
    <source>
        <dbReference type="ARBA" id="ARBA00023242"/>
    </source>
</evidence>
<dbReference type="InterPro" id="IPR011006">
    <property type="entry name" value="CheY-like_superfamily"/>
</dbReference>